<protein>
    <submittedName>
        <fullName evidence="1">Uncharacterized protein</fullName>
    </submittedName>
</protein>
<dbReference type="Proteomes" id="UP001055879">
    <property type="component" value="Linkage Group LG18"/>
</dbReference>
<evidence type="ECO:0000313" key="2">
    <source>
        <dbReference type="Proteomes" id="UP001055879"/>
    </source>
</evidence>
<comment type="caution">
    <text evidence="1">The sequence shown here is derived from an EMBL/GenBank/DDBJ whole genome shotgun (WGS) entry which is preliminary data.</text>
</comment>
<evidence type="ECO:0000313" key="1">
    <source>
        <dbReference type="EMBL" id="KAI3664934.1"/>
    </source>
</evidence>
<dbReference type="EMBL" id="CM042064">
    <property type="protein sequence ID" value="KAI3664934.1"/>
    <property type="molecule type" value="Genomic_DNA"/>
</dbReference>
<gene>
    <name evidence="1" type="ORF">L6452_43547</name>
</gene>
<reference evidence="2" key="1">
    <citation type="journal article" date="2022" name="Mol. Ecol. Resour.">
        <title>The genomes of chicory, endive, great burdock and yacon provide insights into Asteraceae palaeo-polyploidization history and plant inulin production.</title>
        <authorList>
            <person name="Fan W."/>
            <person name="Wang S."/>
            <person name="Wang H."/>
            <person name="Wang A."/>
            <person name="Jiang F."/>
            <person name="Liu H."/>
            <person name="Zhao H."/>
            <person name="Xu D."/>
            <person name="Zhang Y."/>
        </authorList>
    </citation>
    <scope>NUCLEOTIDE SEQUENCE [LARGE SCALE GENOMIC DNA]</scope>
    <source>
        <strain evidence="2">cv. Niubang</strain>
    </source>
</reference>
<name>A0ACB8XCV3_ARCLA</name>
<organism evidence="1 2">
    <name type="scientific">Arctium lappa</name>
    <name type="common">Greater burdock</name>
    <name type="synonym">Lappa major</name>
    <dbReference type="NCBI Taxonomy" id="4217"/>
    <lineage>
        <taxon>Eukaryota</taxon>
        <taxon>Viridiplantae</taxon>
        <taxon>Streptophyta</taxon>
        <taxon>Embryophyta</taxon>
        <taxon>Tracheophyta</taxon>
        <taxon>Spermatophyta</taxon>
        <taxon>Magnoliopsida</taxon>
        <taxon>eudicotyledons</taxon>
        <taxon>Gunneridae</taxon>
        <taxon>Pentapetalae</taxon>
        <taxon>asterids</taxon>
        <taxon>campanulids</taxon>
        <taxon>Asterales</taxon>
        <taxon>Asteraceae</taxon>
        <taxon>Carduoideae</taxon>
        <taxon>Cardueae</taxon>
        <taxon>Arctiinae</taxon>
        <taxon>Arctium</taxon>
    </lineage>
</organism>
<reference evidence="1 2" key="2">
    <citation type="journal article" date="2022" name="Mol. Ecol. Resour.">
        <title>The genomes of chicory, endive, great burdock and yacon provide insights into Asteraceae paleo-polyploidization history and plant inulin production.</title>
        <authorList>
            <person name="Fan W."/>
            <person name="Wang S."/>
            <person name="Wang H."/>
            <person name="Wang A."/>
            <person name="Jiang F."/>
            <person name="Liu H."/>
            <person name="Zhao H."/>
            <person name="Xu D."/>
            <person name="Zhang Y."/>
        </authorList>
    </citation>
    <scope>NUCLEOTIDE SEQUENCE [LARGE SCALE GENOMIC DNA]</scope>
    <source>
        <strain evidence="2">cv. Niubang</strain>
    </source>
</reference>
<proteinExistence type="predicted"/>
<sequence>MEPTISSQEVFVCQICGDEGFTNAFVYCVKCLDIVIHRYCLNVMPTTFNERVLWYCEHCKPTVGKQVTSPKVESSRSQKEEASSSGQVKTINRKKKRKKERDIASIIAGTMVVNCQENTTEPEAECILPTDSPKEASMKLNSRRKRITSSKPGKRKKIAARLDAKKKEDKLRNGLKTETQKACTTMADSIKHSKNDIRHTASNLKDKKGVVTLDEQTHESRLSQPPCGRKKLSSDSPSMKEESDKTTKHECEAEKANKLQTKQDIVLNVSQSAYFENEVPCGQPIIDPVWRGSFSILDRDYDLFEGFVAHLSTKACEKVYKEANLLPSLLQLEMHPKTVLWPKSFQECEPSDVNIALYFFPGDQINEKDFDHLVIDMMNEGLAMRAMATNAELLIFTSRVLPQLFWRFQGKYYLWGVFKAKKNGSSSVASHDLTVVNNSDKRGLSEGSPNEMFDVESVLTRVKTLDSRSPRSPLSNNGENGVDMDPESGD</sequence>
<keyword evidence="2" id="KW-1185">Reference proteome</keyword>
<accession>A0ACB8XCV3</accession>